<dbReference type="Pfam" id="PF13812">
    <property type="entry name" value="PPR_3"/>
    <property type="match status" value="1"/>
</dbReference>
<proteinExistence type="predicted"/>
<reference evidence="4 5" key="1">
    <citation type="submission" date="2016-09" db="EMBL/GenBank/DDBJ databases">
        <title>Extensive genetic diversity and differential bi-allelic expression allows diatom success in the polar Southern Ocean.</title>
        <authorList>
            <consortium name="DOE Joint Genome Institute"/>
            <person name="Mock T."/>
            <person name="Otillar R.P."/>
            <person name="Strauss J."/>
            <person name="Dupont C."/>
            <person name="Frickenhaus S."/>
            <person name="Maumus F."/>
            <person name="Mcmullan M."/>
            <person name="Sanges R."/>
            <person name="Schmutz J."/>
            <person name="Toseland A."/>
            <person name="Valas R."/>
            <person name="Veluchamy A."/>
            <person name="Ward B.J."/>
            <person name="Allen A."/>
            <person name="Barry K."/>
            <person name="Falciatore A."/>
            <person name="Ferrante M."/>
            <person name="Fortunato A.E."/>
            <person name="Gloeckner G."/>
            <person name="Gruber A."/>
            <person name="Hipkin R."/>
            <person name="Janech M."/>
            <person name="Kroth P."/>
            <person name="Leese F."/>
            <person name="Lindquist E."/>
            <person name="Lyon B.R."/>
            <person name="Martin J."/>
            <person name="Mayer C."/>
            <person name="Parker M."/>
            <person name="Quesneville H."/>
            <person name="Raymond J."/>
            <person name="Uhlig C."/>
            <person name="Valentin K.U."/>
            <person name="Worden A.Z."/>
            <person name="Armbrust E.V."/>
            <person name="Bowler C."/>
            <person name="Green B."/>
            <person name="Moulton V."/>
            <person name="Van Oosterhout C."/>
            <person name="Grigoriev I."/>
        </authorList>
    </citation>
    <scope>NUCLEOTIDE SEQUENCE [LARGE SCALE GENOMIC DNA]</scope>
    <source>
        <strain evidence="4 5">CCMP1102</strain>
    </source>
</reference>
<dbReference type="NCBIfam" id="TIGR00756">
    <property type="entry name" value="PPR"/>
    <property type="match status" value="3"/>
</dbReference>
<feature type="repeat" description="PPR" evidence="2">
    <location>
        <begin position="430"/>
        <end position="464"/>
    </location>
</feature>
<feature type="repeat" description="PPR" evidence="2">
    <location>
        <begin position="544"/>
        <end position="578"/>
    </location>
</feature>
<dbReference type="InterPro" id="IPR002885">
    <property type="entry name" value="PPR_rpt"/>
</dbReference>
<name>A0A1E7EU62_9STRA</name>
<protein>
    <submittedName>
        <fullName evidence="4">TPR-like protein</fullName>
    </submittedName>
</protein>
<feature type="repeat" description="PPR" evidence="2">
    <location>
        <begin position="588"/>
        <end position="622"/>
    </location>
</feature>
<evidence type="ECO:0000256" key="1">
    <source>
        <dbReference type="ARBA" id="ARBA00022737"/>
    </source>
</evidence>
<evidence type="ECO:0000256" key="3">
    <source>
        <dbReference type="SAM" id="MobiDB-lite"/>
    </source>
</evidence>
<keyword evidence="1" id="KW-0677">Repeat</keyword>
<dbReference type="Gene3D" id="1.25.40.10">
    <property type="entry name" value="Tetratricopeptide repeat domain"/>
    <property type="match status" value="5"/>
</dbReference>
<dbReference type="Pfam" id="PF13041">
    <property type="entry name" value="PPR_2"/>
    <property type="match status" value="2"/>
</dbReference>
<evidence type="ECO:0000313" key="5">
    <source>
        <dbReference type="Proteomes" id="UP000095751"/>
    </source>
</evidence>
<dbReference type="KEGG" id="fcy:FRACYDRAFT_248218"/>
<dbReference type="InParanoid" id="A0A1E7EU62"/>
<dbReference type="PANTHER" id="PTHR47942">
    <property type="entry name" value="TETRATRICOPEPTIDE REPEAT (TPR)-LIKE SUPERFAMILY PROTEIN-RELATED"/>
    <property type="match status" value="1"/>
</dbReference>
<dbReference type="InterPro" id="IPR051222">
    <property type="entry name" value="PPR/CCM1_RNA-binding"/>
</dbReference>
<evidence type="ECO:0000313" key="4">
    <source>
        <dbReference type="EMBL" id="OEU09369.1"/>
    </source>
</evidence>
<dbReference type="Proteomes" id="UP000095751">
    <property type="component" value="Unassembled WGS sequence"/>
</dbReference>
<dbReference type="EMBL" id="KV784375">
    <property type="protein sequence ID" value="OEU09369.1"/>
    <property type="molecule type" value="Genomic_DNA"/>
</dbReference>
<gene>
    <name evidence="4" type="ORF">FRACYDRAFT_248218</name>
</gene>
<feature type="repeat" description="PPR" evidence="2">
    <location>
        <begin position="247"/>
        <end position="281"/>
    </location>
</feature>
<dbReference type="PROSITE" id="PS51375">
    <property type="entry name" value="PPR"/>
    <property type="match status" value="4"/>
</dbReference>
<organism evidence="4 5">
    <name type="scientific">Fragilariopsis cylindrus CCMP1102</name>
    <dbReference type="NCBI Taxonomy" id="635003"/>
    <lineage>
        <taxon>Eukaryota</taxon>
        <taxon>Sar</taxon>
        <taxon>Stramenopiles</taxon>
        <taxon>Ochrophyta</taxon>
        <taxon>Bacillariophyta</taxon>
        <taxon>Bacillariophyceae</taxon>
        <taxon>Bacillariophycidae</taxon>
        <taxon>Bacillariales</taxon>
        <taxon>Bacillariaceae</taxon>
        <taxon>Fragilariopsis</taxon>
    </lineage>
</organism>
<dbReference type="AlphaFoldDB" id="A0A1E7EU62"/>
<accession>A0A1E7EU62</accession>
<dbReference type="InterPro" id="IPR011990">
    <property type="entry name" value="TPR-like_helical_dom_sf"/>
</dbReference>
<feature type="region of interest" description="Disordered" evidence="3">
    <location>
        <begin position="41"/>
        <end position="64"/>
    </location>
</feature>
<keyword evidence="5" id="KW-1185">Reference proteome</keyword>
<evidence type="ECO:0000256" key="2">
    <source>
        <dbReference type="PROSITE-ProRule" id="PRU00708"/>
    </source>
</evidence>
<dbReference type="Pfam" id="PF01535">
    <property type="entry name" value="PPR"/>
    <property type="match status" value="3"/>
</dbReference>
<dbReference type="PANTHER" id="PTHR47942:SF63">
    <property type="entry name" value="PENTATRICOPEPTIDE REPEAT-CONTAINING PROTEIN"/>
    <property type="match status" value="1"/>
</dbReference>
<sequence length="891" mass="102435">MNIICRRFADYTSFRGGSVSVKHSLQLLDRLAESVLVVTGTDGSNDSNNDNIQEQHLQQQHQHQPLMEQSVEPLNDVLTRWRDEYLQSPKDTVHPRQVLEKVDKWKEMVNTCNSSRKEKNYQQQYQRQHGLERLVRPDLNSYMCILQAVADNVDNDNLDRKNRNSLHFVHTLLERLVEESKTDFSIQPNVASFATVMNAYVKLTVNNADINNKNNENYGFSSSAKVEELLNQMQHLAAEGWHNLQPNVVIYNILFNAWAKEGKIEKIEMTLQRMIRLEIAGVSPDPVSYSTLLSAYSKSEKPESVFKADSLLEQMLELYSHGMESAKPNVISFSNVMQCYANVGNGSKAEQWLRRLQDIYHKRGTDDNIHLHHHGHDPDMKPDVALYNTVLLAWAKSGQPQNAEEFLRYMLVMDDEGNTPDDFDNNIRPNSQSFNIVLSAWAKIGEVERAESILLEMHQLHVEQNLDTRPTVVSYNTVLDTYAKKATKRMHSDERENIHKHNIGKTKRKKTRNCEEDEPWNRAEAILNHMLELYRAGDLGVKPTARTWNTVINVCAKGGKIELAESILDRLISFSTSSDGMEANIHPSIRTWNTLLSGCMTQGNVRQAKHFWWLMKEGGIQPDIVTYNTLLNCYVRSSNANTKTQDDVDTILNELRHDHNVIANHITYLAMVNFWINQGKPKKAELFLVNIAEKHQQSNNNTKIYNNEILPPDRTLFHKVMFGWVRHKEPKEAEKLLLKMVELSDNGFDIRPNTETYNRLLSCWAKSMKFESGERAEVILREMEGLARAGDENVTPDLYSYNSVLDAWSNSGDATALTRIDKLILEMLLKRNPSILPDSISYGTWLRTITASGEADKERRVKEVVKTMKIHNFSPNEYVRQRLGKFLDSIR</sequence>
<dbReference type="OrthoDB" id="185373at2759"/>